<comment type="caution">
    <text evidence="1">The sequence shown here is derived from an EMBL/GenBank/DDBJ whole genome shotgun (WGS) entry which is preliminary data.</text>
</comment>
<gene>
    <name evidence="1" type="ORF">J2Z21_009424</name>
</gene>
<sequence>MPPLRAHAALGQEWAHGPRRDRAVLIGVLRQGLRLARDLNLVELGWLTEAAFSYVGDSVWGPLLPTAGRADRHALEDLAGPEPDRRLRLAPTVTPHGIAQQSLLHS</sequence>
<name>A0ABS4M9Q1_9ACTN</name>
<evidence type="ECO:0000313" key="2">
    <source>
        <dbReference type="Proteomes" id="UP001519309"/>
    </source>
</evidence>
<accession>A0ABS4M9Q1</accession>
<protein>
    <submittedName>
        <fullName evidence="1">Uncharacterized protein</fullName>
    </submittedName>
</protein>
<proteinExistence type="predicted"/>
<dbReference type="EMBL" id="JAGGLP010000046">
    <property type="protein sequence ID" value="MBP2056406.1"/>
    <property type="molecule type" value="Genomic_DNA"/>
</dbReference>
<evidence type="ECO:0000313" key="1">
    <source>
        <dbReference type="EMBL" id="MBP2056406.1"/>
    </source>
</evidence>
<keyword evidence="2" id="KW-1185">Reference proteome</keyword>
<reference evidence="1 2" key="1">
    <citation type="submission" date="2021-03" db="EMBL/GenBank/DDBJ databases">
        <title>Genomic Encyclopedia of Type Strains, Phase IV (KMG-IV): sequencing the most valuable type-strain genomes for metagenomic binning, comparative biology and taxonomic classification.</title>
        <authorList>
            <person name="Goeker M."/>
        </authorList>
    </citation>
    <scope>NUCLEOTIDE SEQUENCE [LARGE SCALE GENOMIC DNA]</scope>
    <source>
        <strain evidence="1 2">DSM 40499</strain>
    </source>
</reference>
<dbReference type="Proteomes" id="UP001519309">
    <property type="component" value="Unassembled WGS sequence"/>
</dbReference>
<organism evidence="1 2">
    <name type="scientific">Streptomyces griseochromogenes</name>
    <dbReference type="NCBI Taxonomy" id="68214"/>
    <lineage>
        <taxon>Bacteria</taxon>
        <taxon>Bacillati</taxon>
        <taxon>Actinomycetota</taxon>
        <taxon>Actinomycetes</taxon>
        <taxon>Kitasatosporales</taxon>
        <taxon>Streptomycetaceae</taxon>
        <taxon>Streptomyces</taxon>
    </lineage>
</organism>